<keyword evidence="1" id="KW-1133">Transmembrane helix</keyword>
<feature type="transmembrane region" description="Helical" evidence="1">
    <location>
        <begin position="12"/>
        <end position="33"/>
    </location>
</feature>
<organism evidence="2">
    <name type="scientific">marine sediment metagenome</name>
    <dbReference type="NCBI Taxonomy" id="412755"/>
    <lineage>
        <taxon>unclassified sequences</taxon>
        <taxon>metagenomes</taxon>
        <taxon>ecological metagenomes</taxon>
    </lineage>
</organism>
<feature type="non-terminal residue" evidence="2">
    <location>
        <position position="1"/>
    </location>
</feature>
<name>X1QR83_9ZZZZ</name>
<accession>X1QR83</accession>
<dbReference type="EMBL" id="BARV01044299">
    <property type="protein sequence ID" value="GAI70763.1"/>
    <property type="molecule type" value="Genomic_DNA"/>
</dbReference>
<evidence type="ECO:0000256" key="1">
    <source>
        <dbReference type="SAM" id="Phobius"/>
    </source>
</evidence>
<dbReference type="AlphaFoldDB" id="X1QR83"/>
<feature type="transmembrane region" description="Helical" evidence="1">
    <location>
        <begin position="39"/>
        <end position="61"/>
    </location>
</feature>
<reference evidence="2" key="1">
    <citation type="journal article" date="2014" name="Front. Microbiol.">
        <title>High frequency of phylogenetically diverse reductive dehalogenase-homologous genes in deep subseafloor sedimentary metagenomes.</title>
        <authorList>
            <person name="Kawai M."/>
            <person name="Futagami T."/>
            <person name="Toyoda A."/>
            <person name="Takaki Y."/>
            <person name="Nishi S."/>
            <person name="Hori S."/>
            <person name="Arai W."/>
            <person name="Tsubouchi T."/>
            <person name="Morono Y."/>
            <person name="Uchiyama I."/>
            <person name="Ito T."/>
            <person name="Fujiyama A."/>
            <person name="Inagaki F."/>
            <person name="Takami H."/>
        </authorList>
    </citation>
    <scope>NUCLEOTIDE SEQUENCE</scope>
    <source>
        <strain evidence="2">Expedition CK06-06</strain>
    </source>
</reference>
<proteinExistence type="predicted"/>
<gene>
    <name evidence="2" type="ORF">S06H3_65648</name>
</gene>
<sequence>RGEDEIMERNPKIVVVVLGMLVWFPTGTIGFASDPFGSLVQLAGSICGAWIAVSCVLKILAQLKPKSIVARDRAEEVEV</sequence>
<comment type="caution">
    <text evidence="2">The sequence shown here is derived from an EMBL/GenBank/DDBJ whole genome shotgun (WGS) entry which is preliminary data.</text>
</comment>
<evidence type="ECO:0000313" key="2">
    <source>
        <dbReference type="EMBL" id="GAI70763.1"/>
    </source>
</evidence>
<keyword evidence="1" id="KW-0812">Transmembrane</keyword>
<keyword evidence="1" id="KW-0472">Membrane</keyword>
<protein>
    <submittedName>
        <fullName evidence="2">Uncharacterized protein</fullName>
    </submittedName>
</protein>